<dbReference type="Gene3D" id="3.30.70.330">
    <property type="match status" value="1"/>
</dbReference>
<feature type="region of interest" description="Disordered" evidence="2">
    <location>
        <begin position="1"/>
        <end position="46"/>
    </location>
</feature>
<evidence type="ECO:0000256" key="2">
    <source>
        <dbReference type="SAM" id="MobiDB-lite"/>
    </source>
</evidence>
<keyword evidence="5" id="KW-1185">Reference proteome</keyword>
<feature type="compositionally biased region" description="Polar residues" evidence="2">
    <location>
        <begin position="35"/>
        <end position="46"/>
    </location>
</feature>
<sequence length="212" mass="23355">METVQKPTEHTSETIPRTCSPSGSDTTETSDGSPLSSNRSSTYNDPNCDQLKAALPIIETKVSSSVNSSTAACNKPAVFLTNLAPTITPAILKDYFSKFGKVRKAKVLGGKAKGKRPVCAFVTFADLKTIEGGVLEAGHFLDGRLVRVKHPCLPLCAFRVFCWFTLQAVFIIDVFELCFKSCILPPVKFISKFNLDGNYDWRIQQRHCLIKC</sequence>
<accession>A0A3P7M498</accession>
<proteinExistence type="predicted"/>
<dbReference type="SUPFAM" id="SSF54928">
    <property type="entry name" value="RNA-binding domain, RBD"/>
    <property type="match status" value="1"/>
</dbReference>
<dbReference type="PROSITE" id="PS50102">
    <property type="entry name" value="RRM"/>
    <property type="match status" value="1"/>
</dbReference>
<reference evidence="4 5" key="1">
    <citation type="submission" date="2018-11" db="EMBL/GenBank/DDBJ databases">
        <authorList>
            <consortium name="Pathogen Informatics"/>
        </authorList>
    </citation>
    <scope>NUCLEOTIDE SEQUENCE [LARGE SCALE GENOMIC DNA]</scope>
</reference>
<dbReference type="InterPro" id="IPR035979">
    <property type="entry name" value="RBD_domain_sf"/>
</dbReference>
<dbReference type="OrthoDB" id="1875751at2759"/>
<dbReference type="InterPro" id="IPR000504">
    <property type="entry name" value="RRM_dom"/>
</dbReference>
<dbReference type="CDD" id="cd00590">
    <property type="entry name" value="RRM_SF"/>
    <property type="match status" value="1"/>
</dbReference>
<dbReference type="PANTHER" id="PTHR15241">
    <property type="entry name" value="TRANSFORMER-2-RELATED"/>
    <property type="match status" value="1"/>
</dbReference>
<dbReference type="SMART" id="SM00360">
    <property type="entry name" value="RRM"/>
    <property type="match status" value="1"/>
</dbReference>
<keyword evidence="1" id="KW-0694">RNA-binding</keyword>
<dbReference type="EMBL" id="UYRU01068964">
    <property type="protein sequence ID" value="VDN18213.1"/>
    <property type="molecule type" value="Genomic_DNA"/>
</dbReference>
<evidence type="ECO:0000313" key="5">
    <source>
        <dbReference type="Proteomes" id="UP000281553"/>
    </source>
</evidence>
<organism evidence="4 5">
    <name type="scientific">Dibothriocephalus latus</name>
    <name type="common">Fish tapeworm</name>
    <name type="synonym">Diphyllobothrium latum</name>
    <dbReference type="NCBI Taxonomy" id="60516"/>
    <lineage>
        <taxon>Eukaryota</taxon>
        <taxon>Metazoa</taxon>
        <taxon>Spiralia</taxon>
        <taxon>Lophotrochozoa</taxon>
        <taxon>Platyhelminthes</taxon>
        <taxon>Cestoda</taxon>
        <taxon>Eucestoda</taxon>
        <taxon>Diphyllobothriidea</taxon>
        <taxon>Diphyllobothriidae</taxon>
        <taxon>Dibothriocephalus</taxon>
    </lineage>
</organism>
<gene>
    <name evidence="4" type="ORF">DILT_LOCUS13123</name>
</gene>
<name>A0A3P7M498_DIBLA</name>
<evidence type="ECO:0000259" key="3">
    <source>
        <dbReference type="PROSITE" id="PS50102"/>
    </source>
</evidence>
<evidence type="ECO:0000256" key="1">
    <source>
        <dbReference type="PROSITE-ProRule" id="PRU00176"/>
    </source>
</evidence>
<feature type="domain" description="RRM" evidence="3">
    <location>
        <begin position="76"/>
        <end position="149"/>
    </location>
</feature>
<evidence type="ECO:0000313" key="4">
    <source>
        <dbReference type="EMBL" id="VDN18213.1"/>
    </source>
</evidence>
<dbReference type="GO" id="GO:0003723">
    <property type="term" value="F:RNA binding"/>
    <property type="evidence" value="ECO:0007669"/>
    <property type="project" value="UniProtKB-UniRule"/>
</dbReference>
<dbReference type="PANTHER" id="PTHR15241:SF304">
    <property type="entry name" value="RRM DOMAIN-CONTAINING PROTEIN"/>
    <property type="match status" value="1"/>
</dbReference>
<dbReference type="InterPro" id="IPR012677">
    <property type="entry name" value="Nucleotide-bd_a/b_plait_sf"/>
</dbReference>
<dbReference type="Pfam" id="PF00076">
    <property type="entry name" value="RRM_1"/>
    <property type="match status" value="1"/>
</dbReference>
<dbReference type="Proteomes" id="UP000281553">
    <property type="component" value="Unassembled WGS sequence"/>
</dbReference>
<protein>
    <recommendedName>
        <fullName evidence="3">RRM domain-containing protein</fullName>
    </recommendedName>
</protein>
<dbReference type="AlphaFoldDB" id="A0A3P7M498"/>
<feature type="compositionally biased region" description="Low complexity" evidence="2">
    <location>
        <begin position="20"/>
        <end position="34"/>
    </location>
</feature>